<evidence type="ECO:0000313" key="1">
    <source>
        <dbReference type="EMBL" id="TKW29230.1"/>
    </source>
</evidence>
<organism evidence="1 2">
    <name type="scientific">Setaria viridis</name>
    <name type="common">Green bristlegrass</name>
    <name type="synonym">Setaria italica subsp. viridis</name>
    <dbReference type="NCBI Taxonomy" id="4556"/>
    <lineage>
        <taxon>Eukaryota</taxon>
        <taxon>Viridiplantae</taxon>
        <taxon>Streptophyta</taxon>
        <taxon>Embryophyta</taxon>
        <taxon>Tracheophyta</taxon>
        <taxon>Spermatophyta</taxon>
        <taxon>Magnoliopsida</taxon>
        <taxon>Liliopsida</taxon>
        <taxon>Poales</taxon>
        <taxon>Poaceae</taxon>
        <taxon>PACMAD clade</taxon>
        <taxon>Panicoideae</taxon>
        <taxon>Panicodae</taxon>
        <taxon>Paniceae</taxon>
        <taxon>Cenchrinae</taxon>
        <taxon>Setaria</taxon>
    </lineage>
</organism>
<sequence>MTGKRAIKPLMSSQCVWTKDPKTTDHILVNCSYAKQTWWEALTWLGCACTFQAAPRSLQDWWAHVRTSQLRGKRRGIGTLFMLIIWSLWKEHNARLFHGREVTVQELLSAIRREVG</sequence>
<dbReference type="AlphaFoldDB" id="A0A4U6VHY2"/>
<dbReference type="Proteomes" id="UP000298652">
    <property type="component" value="Chromosome 3"/>
</dbReference>
<keyword evidence="2" id="KW-1185">Reference proteome</keyword>
<gene>
    <name evidence="1" type="ORF">SEVIR_3G382400v2</name>
</gene>
<proteinExistence type="predicted"/>
<dbReference type="Gramene" id="TKW29230">
    <property type="protein sequence ID" value="TKW29230"/>
    <property type="gene ID" value="SEVIR_3G382400v2"/>
</dbReference>
<accession>A0A4U6VHY2</accession>
<dbReference type="EMBL" id="CM016554">
    <property type="protein sequence ID" value="TKW29230.1"/>
    <property type="molecule type" value="Genomic_DNA"/>
</dbReference>
<name>A0A4U6VHY2_SETVI</name>
<reference evidence="1" key="1">
    <citation type="submission" date="2019-03" db="EMBL/GenBank/DDBJ databases">
        <title>WGS assembly of Setaria viridis.</title>
        <authorList>
            <person name="Huang P."/>
            <person name="Jenkins J."/>
            <person name="Grimwood J."/>
            <person name="Barry K."/>
            <person name="Healey A."/>
            <person name="Mamidi S."/>
            <person name="Sreedasyam A."/>
            <person name="Shu S."/>
            <person name="Feldman M."/>
            <person name="Wu J."/>
            <person name="Yu Y."/>
            <person name="Chen C."/>
            <person name="Johnson J."/>
            <person name="Rokhsar D."/>
            <person name="Baxter I."/>
            <person name="Schmutz J."/>
            <person name="Brutnell T."/>
            <person name="Kellogg E."/>
        </authorList>
    </citation>
    <scope>NUCLEOTIDE SEQUENCE [LARGE SCALE GENOMIC DNA]</scope>
</reference>
<protein>
    <recommendedName>
        <fullName evidence="3">Reverse transcriptase zinc-binding domain-containing protein</fullName>
    </recommendedName>
</protein>
<dbReference type="OMA" id="TWWEALT"/>
<evidence type="ECO:0000313" key="2">
    <source>
        <dbReference type="Proteomes" id="UP000298652"/>
    </source>
</evidence>
<evidence type="ECO:0008006" key="3">
    <source>
        <dbReference type="Google" id="ProtNLM"/>
    </source>
</evidence>